<feature type="compositionally biased region" description="Low complexity" evidence="1">
    <location>
        <begin position="48"/>
        <end position="65"/>
    </location>
</feature>
<feature type="compositionally biased region" description="Polar residues" evidence="1">
    <location>
        <begin position="37"/>
        <end position="47"/>
    </location>
</feature>
<dbReference type="KEGG" id="mph:MLP_48760"/>
<reference evidence="2 3" key="1">
    <citation type="submission" date="2011-05" db="EMBL/GenBank/DDBJ databases">
        <title>Whole genome sequence of Microlunatus phosphovorus NM-1.</title>
        <authorList>
            <person name="Hosoyama A."/>
            <person name="Sasaki K."/>
            <person name="Harada T."/>
            <person name="Igarashi R."/>
            <person name="Kawakoshi A."/>
            <person name="Sasagawa M."/>
            <person name="Fukada J."/>
            <person name="Nakamura S."/>
            <person name="Katano Y."/>
            <person name="Hanada S."/>
            <person name="Kamagata Y."/>
            <person name="Nakamura N."/>
            <person name="Yamazaki S."/>
            <person name="Fujita N."/>
        </authorList>
    </citation>
    <scope>NUCLEOTIDE SEQUENCE [LARGE SCALE GENOMIC DNA]</scope>
    <source>
        <strain evidence="3">ATCC 700054 / DSM 10555 / JCM 9379 / NBRC 101784 / NCIMB 13414 / VKM Ac-1990 / NM-1</strain>
    </source>
</reference>
<evidence type="ECO:0000313" key="2">
    <source>
        <dbReference type="EMBL" id="BAK37889.1"/>
    </source>
</evidence>
<feature type="region of interest" description="Disordered" evidence="1">
    <location>
        <begin position="37"/>
        <end position="88"/>
    </location>
</feature>
<dbReference type="AlphaFoldDB" id="F5XFV5"/>
<evidence type="ECO:0000256" key="1">
    <source>
        <dbReference type="SAM" id="MobiDB-lite"/>
    </source>
</evidence>
<proteinExistence type="predicted"/>
<dbReference type="eggNOG" id="ENOG5032WM3">
    <property type="taxonomic scope" value="Bacteria"/>
</dbReference>
<evidence type="ECO:0000313" key="3">
    <source>
        <dbReference type="Proteomes" id="UP000007947"/>
    </source>
</evidence>
<sequence length="220" mass="23782">MKWTGSMATTNRLGRRMLASAIALVLVGVVGGCSDGQAPSVSQQGGRTTPKPSSSPATPESADTTKPPKNDLRKLPRRRSLETGPISVEAEYDTTLPIEDWRADTTKPLRITLTASNDRKRKQKIYLTRVTIAATSYDESGPLDVPQPIIDAASVQPGYIVTSPNTYSQNFDIPAVNREAVRVGIDLTYEFLLEVNQGEEGRDLAKQVATDRLSVPIAGS</sequence>
<accession>F5XFV5</accession>
<name>F5XFV5_MICPN</name>
<dbReference type="EMBL" id="AP012204">
    <property type="protein sequence ID" value="BAK37889.1"/>
    <property type="molecule type" value="Genomic_DNA"/>
</dbReference>
<keyword evidence="3" id="KW-1185">Reference proteome</keyword>
<organism evidence="2 3">
    <name type="scientific">Microlunatus phosphovorus (strain ATCC 700054 / DSM 10555 / JCM 9379 / NBRC 101784 / NCIMB 13414 / VKM Ac-1990 / NM-1)</name>
    <dbReference type="NCBI Taxonomy" id="1032480"/>
    <lineage>
        <taxon>Bacteria</taxon>
        <taxon>Bacillati</taxon>
        <taxon>Actinomycetota</taxon>
        <taxon>Actinomycetes</taxon>
        <taxon>Propionibacteriales</taxon>
        <taxon>Propionibacteriaceae</taxon>
        <taxon>Microlunatus</taxon>
    </lineage>
</organism>
<dbReference type="Proteomes" id="UP000007947">
    <property type="component" value="Chromosome"/>
</dbReference>
<dbReference type="STRING" id="1032480.MLP_48760"/>
<gene>
    <name evidence="2" type="ordered locus">MLP_48760</name>
</gene>
<dbReference type="PROSITE" id="PS51257">
    <property type="entry name" value="PROKAR_LIPOPROTEIN"/>
    <property type="match status" value="1"/>
</dbReference>
<dbReference type="HOGENOM" id="CLU_1293161_0_0_11"/>
<protein>
    <submittedName>
        <fullName evidence="2">Uncharacterized protein</fullName>
    </submittedName>
</protein>